<evidence type="ECO:0000313" key="3">
    <source>
        <dbReference type="Proteomes" id="UP000287651"/>
    </source>
</evidence>
<proteinExistence type="predicted"/>
<dbReference type="Proteomes" id="UP000287651">
    <property type="component" value="Unassembled WGS sequence"/>
</dbReference>
<name>A0A426YA77_ENSVE</name>
<dbReference type="AlphaFoldDB" id="A0A426YA77"/>
<accession>A0A426YA77</accession>
<sequence>MLCAIHYVTLALVGHIDVVEILTPKMSRAFLDTNPIGALSVPLRCSPPRRVHRASLDAHPVSPTWIDYTCVGTMRCHQGDAGGVDVGALKCSGDDLHKGQGWEWVSQPNPSDAQVSPEVR</sequence>
<gene>
    <name evidence="2" type="ORF">B296_00052934</name>
</gene>
<evidence type="ECO:0000256" key="1">
    <source>
        <dbReference type="SAM" id="MobiDB-lite"/>
    </source>
</evidence>
<organism evidence="2 3">
    <name type="scientific">Ensete ventricosum</name>
    <name type="common">Abyssinian banana</name>
    <name type="synonym">Musa ensete</name>
    <dbReference type="NCBI Taxonomy" id="4639"/>
    <lineage>
        <taxon>Eukaryota</taxon>
        <taxon>Viridiplantae</taxon>
        <taxon>Streptophyta</taxon>
        <taxon>Embryophyta</taxon>
        <taxon>Tracheophyta</taxon>
        <taxon>Spermatophyta</taxon>
        <taxon>Magnoliopsida</taxon>
        <taxon>Liliopsida</taxon>
        <taxon>Zingiberales</taxon>
        <taxon>Musaceae</taxon>
        <taxon>Ensete</taxon>
    </lineage>
</organism>
<protein>
    <submittedName>
        <fullName evidence="2">Uncharacterized protein</fullName>
    </submittedName>
</protein>
<dbReference type="EMBL" id="AMZH03013807">
    <property type="protein sequence ID" value="RRT48662.1"/>
    <property type="molecule type" value="Genomic_DNA"/>
</dbReference>
<evidence type="ECO:0000313" key="2">
    <source>
        <dbReference type="EMBL" id="RRT48662.1"/>
    </source>
</evidence>
<comment type="caution">
    <text evidence="2">The sequence shown here is derived from an EMBL/GenBank/DDBJ whole genome shotgun (WGS) entry which is preliminary data.</text>
</comment>
<feature type="region of interest" description="Disordered" evidence="1">
    <location>
        <begin position="101"/>
        <end position="120"/>
    </location>
</feature>
<reference evidence="2 3" key="1">
    <citation type="journal article" date="2014" name="Agronomy (Basel)">
        <title>A Draft Genome Sequence for Ensete ventricosum, the Drought-Tolerant Tree Against Hunger.</title>
        <authorList>
            <person name="Harrison J."/>
            <person name="Moore K.A."/>
            <person name="Paszkiewicz K."/>
            <person name="Jones T."/>
            <person name="Grant M."/>
            <person name="Ambacheew D."/>
            <person name="Muzemil S."/>
            <person name="Studholme D.J."/>
        </authorList>
    </citation>
    <scope>NUCLEOTIDE SEQUENCE [LARGE SCALE GENOMIC DNA]</scope>
</reference>